<evidence type="ECO:0000256" key="7">
    <source>
        <dbReference type="ARBA" id="ARBA00023141"/>
    </source>
</evidence>
<feature type="domain" description="Indole-3-glycerol phosphate synthase" evidence="10">
    <location>
        <begin position="4"/>
        <end position="256"/>
    </location>
</feature>
<dbReference type="PANTHER" id="PTHR22854">
    <property type="entry name" value="TRYPTOPHAN BIOSYNTHESIS PROTEIN"/>
    <property type="match status" value="1"/>
</dbReference>
<dbReference type="FunFam" id="3.20.20.70:FF:000024">
    <property type="entry name" value="Indole-3-glycerol phosphate synthase"/>
    <property type="match status" value="1"/>
</dbReference>
<evidence type="ECO:0000256" key="1">
    <source>
        <dbReference type="ARBA" id="ARBA00001633"/>
    </source>
</evidence>
<evidence type="ECO:0000256" key="6">
    <source>
        <dbReference type="ARBA" id="ARBA00022822"/>
    </source>
</evidence>
<evidence type="ECO:0000256" key="9">
    <source>
        <dbReference type="HAMAP-Rule" id="MF_00134"/>
    </source>
</evidence>
<evidence type="ECO:0000256" key="8">
    <source>
        <dbReference type="ARBA" id="ARBA00023239"/>
    </source>
</evidence>
<evidence type="ECO:0000256" key="4">
    <source>
        <dbReference type="ARBA" id="ARBA00022605"/>
    </source>
</evidence>
<comment type="pathway">
    <text evidence="2 9">Amino-acid biosynthesis; L-tryptophan biosynthesis; L-tryptophan from chorismate: step 4/5.</text>
</comment>
<dbReference type="Proteomes" id="UP001275049">
    <property type="component" value="Unassembled WGS sequence"/>
</dbReference>
<proteinExistence type="inferred from homology"/>
<dbReference type="InterPro" id="IPR045186">
    <property type="entry name" value="Indole-3-glycerol_P_synth"/>
</dbReference>
<organism evidence="12 14">
    <name type="scientific">Actinotignum urinale</name>
    <dbReference type="NCBI Taxonomy" id="190146"/>
    <lineage>
        <taxon>Bacteria</taxon>
        <taxon>Bacillati</taxon>
        <taxon>Actinomycetota</taxon>
        <taxon>Actinomycetes</taxon>
        <taxon>Actinomycetales</taxon>
        <taxon>Actinomycetaceae</taxon>
        <taxon>Actinotignum</taxon>
    </lineage>
</organism>
<evidence type="ECO:0000313" key="14">
    <source>
        <dbReference type="Proteomes" id="UP001281731"/>
    </source>
</evidence>
<dbReference type="InterPro" id="IPR001468">
    <property type="entry name" value="Indole-3-GlycerolPSynthase_CS"/>
</dbReference>
<accession>A0AAW9HXS9</accession>
<keyword evidence="5 9" id="KW-0210">Decarboxylase</keyword>
<evidence type="ECO:0000259" key="10">
    <source>
        <dbReference type="Pfam" id="PF00218"/>
    </source>
</evidence>
<dbReference type="EMBL" id="JAWNGC010000003">
    <property type="protein sequence ID" value="MDY5154804.1"/>
    <property type="molecule type" value="Genomic_DNA"/>
</dbReference>
<comment type="similarity">
    <text evidence="3 9">Belongs to the TrpC family.</text>
</comment>
<keyword evidence="4 9" id="KW-0028">Amino-acid biosynthesis</keyword>
<dbReference type="PROSITE" id="PS00614">
    <property type="entry name" value="IGPS"/>
    <property type="match status" value="1"/>
</dbReference>
<dbReference type="NCBIfam" id="NF001377">
    <property type="entry name" value="PRK00278.2-4"/>
    <property type="match status" value="1"/>
</dbReference>
<dbReference type="EC" id="4.1.1.48" evidence="9"/>
<dbReference type="InterPro" id="IPR013798">
    <property type="entry name" value="Indole-3-glycerol_P_synth_dom"/>
</dbReference>
<dbReference type="Pfam" id="PF00218">
    <property type="entry name" value="IGPS"/>
    <property type="match status" value="1"/>
</dbReference>
<evidence type="ECO:0000313" key="12">
    <source>
        <dbReference type="EMBL" id="MDY5154804.1"/>
    </source>
</evidence>
<dbReference type="HAMAP" id="MF_00134_B">
    <property type="entry name" value="IGPS_B"/>
    <property type="match status" value="1"/>
</dbReference>
<dbReference type="Proteomes" id="UP001281731">
    <property type="component" value="Unassembled WGS sequence"/>
</dbReference>
<evidence type="ECO:0000256" key="3">
    <source>
        <dbReference type="ARBA" id="ARBA00008737"/>
    </source>
</evidence>
<dbReference type="GO" id="GO:0004640">
    <property type="term" value="F:phosphoribosylanthranilate isomerase activity"/>
    <property type="evidence" value="ECO:0007669"/>
    <property type="project" value="TreeGrafter"/>
</dbReference>
<dbReference type="SUPFAM" id="SSF51366">
    <property type="entry name" value="Ribulose-phoshate binding barrel"/>
    <property type="match status" value="1"/>
</dbReference>
<dbReference type="Gene3D" id="3.20.20.70">
    <property type="entry name" value="Aldolase class I"/>
    <property type="match status" value="1"/>
</dbReference>
<dbReference type="GO" id="GO:0004425">
    <property type="term" value="F:indole-3-glycerol-phosphate synthase activity"/>
    <property type="evidence" value="ECO:0007669"/>
    <property type="project" value="UniProtKB-UniRule"/>
</dbReference>
<dbReference type="InterPro" id="IPR011060">
    <property type="entry name" value="RibuloseP-bd_barrel"/>
</dbReference>
<keyword evidence="7 9" id="KW-0057">Aromatic amino acid biosynthesis</keyword>
<dbReference type="PANTHER" id="PTHR22854:SF2">
    <property type="entry name" value="INDOLE-3-GLYCEROL-PHOSPHATE SYNTHASE"/>
    <property type="match status" value="1"/>
</dbReference>
<dbReference type="InterPro" id="IPR013785">
    <property type="entry name" value="Aldolase_TIM"/>
</dbReference>
<dbReference type="GO" id="GO:0000162">
    <property type="term" value="P:L-tryptophan biosynthetic process"/>
    <property type="evidence" value="ECO:0007669"/>
    <property type="project" value="UniProtKB-UniRule"/>
</dbReference>
<evidence type="ECO:0000313" key="13">
    <source>
        <dbReference type="Proteomes" id="UP001275049"/>
    </source>
</evidence>
<comment type="catalytic activity">
    <reaction evidence="1 9">
        <text>1-(2-carboxyphenylamino)-1-deoxy-D-ribulose 5-phosphate + H(+) = (1S,2R)-1-C-(indol-3-yl)glycerol 3-phosphate + CO2 + H2O</text>
        <dbReference type="Rhea" id="RHEA:23476"/>
        <dbReference type="ChEBI" id="CHEBI:15377"/>
        <dbReference type="ChEBI" id="CHEBI:15378"/>
        <dbReference type="ChEBI" id="CHEBI:16526"/>
        <dbReference type="ChEBI" id="CHEBI:58613"/>
        <dbReference type="ChEBI" id="CHEBI:58866"/>
        <dbReference type="EC" id="4.1.1.48"/>
    </reaction>
</comment>
<keyword evidence="8 9" id="KW-0456">Lyase</keyword>
<dbReference type="AlphaFoldDB" id="A0AAW9HXS9"/>
<protein>
    <recommendedName>
        <fullName evidence="9">Indole-3-glycerol phosphate synthase</fullName>
        <shortName evidence="9">IGPS</shortName>
        <ecNumber evidence="9">4.1.1.48</ecNumber>
    </recommendedName>
</protein>
<evidence type="ECO:0000256" key="5">
    <source>
        <dbReference type="ARBA" id="ARBA00022793"/>
    </source>
</evidence>
<evidence type="ECO:0000313" key="11">
    <source>
        <dbReference type="EMBL" id="MDY5132441.1"/>
    </source>
</evidence>
<dbReference type="RefSeq" id="WP_102165554.1">
    <property type="nucleotide sequence ID" value="NZ_CAMYCL010000010.1"/>
</dbReference>
<dbReference type="EMBL" id="JAWNGA010000002">
    <property type="protein sequence ID" value="MDY5132441.1"/>
    <property type="molecule type" value="Genomic_DNA"/>
</dbReference>
<name>A0AAW9HXS9_9ACTO</name>
<evidence type="ECO:0000256" key="2">
    <source>
        <dbReference type="ARBA" id="ARBA00004696"/>
    </source>
</evidence>
<gene>
    <name evidence="9 12" type="primary">trpC</name>
    <name evidence="12" type="ORF">R6G80_03570</name>
    <name evidence="11" type="ORF">R6G86_01605</name>
</gene>
<comment type="caution">
    <text evidence="12">The sequence shown here is derived from an EMBL/GenBank/DDBJ whole genome shotgun (WGS) entry which is preliminary data.</text>
</comment>
<keyword evidence="6 9" id="KW-0822">Tryptophan biosynthesis</keyword>
<keyword evidence="13" id="KW-1185">Reference proteome</keyword>
<dbReference type="CDD" id="cd00331">
    <property type="entry name" value="IGPS"/>
    <property type="match status" value="1"/>
</dbReference>
<sequence length="261" mass="28640">MTILDTIADYARIRVAEAKKQVPLEQMRERAKALDANTGFPFEQALRGQDITFICEVKKASPSRGIIAEDFPYLQIAKEYEAAGANAISVLTEPKWFKGDGSYLQEIANTVSIPCIRKDFIVDEYQIYEAKTLGASAILLIVSLLDTPTLRRYRELAESLGMSALVETHDDGEVASAIEAGATIIGVNNRNLKDFTVDFSNSARLRPLVPQGTIFVAESGVETPEDINELRKAGTDAVLIGETLMRATDKKQALDHLKTGC</sequence>
<reference evidence="12 13" key="1">
    <citation type="submission" date="2023-10" db="EMBL/GenBank/DDBJ databases">
        <title>Whole Genome based description of the genera Actinobaculum and Actinotignum reveals a complex phylogenetic relationship within the species included in the genus Actinotignum.</title>
        <authorList>
            <person name="Jensen C.S."/>
            <person name="Dargis R."/>
            <person name="Kemp M."/>
            <person name="Christensen J.J."/>
        </authorList>
    </citation>
    <scope>NUCLEOTIDE SEQUENCE</scope>
    <source>
        <strain evidence="12">SLA_B511</strain>
        <strain evidence="11 13">SLA_B974</strain>
    </source>
</reference>